<evidence type="ECO:0000256" key="5">
    <source>
        <dbReference type="ARBA" id="ARBA00022692"/>
    </source>
</evidence>
<protein>
    <submittedName>
        <fullName evidence="17">TonB-dependent receptor plug domain-containing protein</fullName>
    </submittedName>
</protein>
<dbReference type="EMBL" id="VWNE01000019">
    <property type="protein sequence ID" value="KAA8482083.1"/>
    <property type="molecule type" value="Genomic_DNA"/>
</dbReference>
<keyword evidence="7" id="KW-0408">Iron</keyword>
<dbReference type="OrthoDB" id="9782587at2"/>
<evidence type="ECO:0000256" key="14">
    <source>
        <dbReference type="SAM" id="SignalP"/>
    </source>
</evidence>
<keyword evidence="3 12" id="KW-1134">Transmembrane beta strand</keyword>
<dbReference type="Pfam" id="PF07715">
    <property type="entry name" value="Plug"/>
    <property type="match status" value="1"/>
</dbReference>
<keyword evidence="11 12" id="KW-0998">Cell outer membrane</keyword>
<feature type="domain" description="TonB-dependent receptor plug" evidence="16">
    <location>
        <begin position="47"/>
        <end position="152"/>
    </location>
</feature>
<dbReference type="InterPro" id="IPR000531">
    <property type="entry name" value="Beta-barrel_TonB"/>
</dbReference>
<evidence type="ECO:0000256" key="9">
    <source>
        <dbReference type="ARBA" id="ARBA00023077"/>
    </source>
</evidence>
<dbReference type="InterPro" id="IPR010917">
    <property type="entry name" value="TonB_rcpt_CS"/>
</dbReference>
<feature type="chain" id="PRO_5024457275" evidence="14">
    <location>
        <begin position="21"/>
        <end position="688"/>
    </location>
</feature>
<evidence type="ECO:0000259" key="15">
    <source>
        <dbReference type="Pfam" id="PF00593"/>
    </source>
</evidence>
<feature type="domain" description="TonB-dependent receptor-like beta-barrel" evidence="15">
    <location>
        <begin position="266"/>
        <end position="653"/>
    </location>
</feature>
<dbReference type="PROSITE" id="PS52016">
    <property type="entry name" value="TONB_DEPENDENT_REC_3"/>
    <property type="match status" value="1"/>
</dbReference>
<keyword evidence="2 12" id="KW-0813">Transport</keyword>
<keyword evidence="10 12" id="KW-0472">Membrane</keyword>
<reference evidence="17 18" key="1">
    <citation type="submission" date="2019-09" db="EMBL/GenBank/DDBJ databases">
        <title>Pararcticibacter amylolyticus gen. nov., sp. nov., isolated from a rottenly hemp rope, and reclassification of Pedobacter tournemirensis as Pararcticibacter tournemirensis comb. nov.</title>
        <authorList>
            <person name="Cai Y."/>
        </authorList>
    </citation>
    <scope>NUCLEOTIDE SEQUENCE [LARGE SCALE GENOMIC DNA]</scope>
    <source>
        <strain evidence="17 18">TF5-37.2-LB10</strain>
    </source>
</reference>
<dbReference type="SUPFAM" id="SSF56935">
    <property type="entry name" value="Porins"/>
    <property type="match status" value="1"/>
</dbReference>
<feature type="signal peptide" evidence="14">
    <location>
        <begin position="1"/>
        <end position="20"/>
    </location>
</feature>
<dbReference type="Pfam" id="PF00593">
    <property type="entry name" value="TonB_dep_Rec_b-barrel"/>
    <property type="match status" value="1"/>
</dbReference>
<dbReference type="PANTHER" id="PTHR32552">
    <property type="entry name" value="FERRICHROME IRON RECEPTOR-RELATED"/>
    <property type="match status" value="1"/>
</dbReference>
<dbReference type="InterPro" id="IPR012910">
    <property type="entry name" value="Plug_dom"/>
</dbReference>
<keyword evidence="8" id="KW-0406">Ion transport</keyword>
<evidence type="ECO:0000256" key="8">
    <source>
        <dbReference type="ARBA" id="ARBA00023065"/>
    </source>
</evidence>
<keyword evidence="17" id="KW-0675">Receptor</keyword>
<evidence type="ECO:0000256" key="2">
    <source>
        <dbReference type="ARBA" id="ARBA00022448"/>
    </source>
</evidence>
<accession>A0A5M9H586</accession>
<dbReference type="Proteomes" id="UP000322918">
    <property type="component" value="Unassembled WGS sequence"/>
</dbReference>
<comment type="similarity">
    <text evidence="12 13">Belongs to the TonB-dependent receptor family.</text>
</comment>
<evidence type="ECO:0000256" key="4">
    <source>
        <dbReference type="ARBA" id="ARBA00022496"/>
    </source>
</evidence>
<evidence type="ECO:0000256" key="1">
    <source>
        <dbReference type="ARBA" id="ARBA00004571"/>
    </source>
</evidence>
<name>A0A5M9H586_9SPHI</name>
<dbReference type="RefSeq" id="WP_141814100.1">
    <property type="nucleotide sequence ID" value="NZ_VFPL01000001.1"/>
</dbReference>
<evidence type="ECO:0000313" key="18">
    <source>
        <dbReference type="Proteomes" id="UP000322918"/>
    </source>
</evidence>
<dbReference type="GO" id="GO:0009279">
    <property type="term" value="C:cell outer membrane"/>
    <property type="evidence" value="ECO:0007669"/>
    <property type="project" value="UniProtKB-SubCell"/>
</dbReference>
<evidence type="ECO:0000256" key="7">
    <source>
        <dbReference type="ARBA" id="ARBA00023004"/>
    </source>
</evidence>
<evidence type="ECO:0000256" key="6">
    <source>
        <dbReference type="ARBA" id="ARBA00022729"/>
    </source>
</evidence>
<dbReference type="GO" id="GO:0006826">
    <property type="term" value="P:iron ion transport"/>
    <property type="evidence" value="ECO:0007669"/>
    <property type="project" value="UniProtKB-KW"/>
</dbReference>
<dbReference type="PANTHER" id="PTHR32552:SF81">
    <property type="entry name" value="TONB-DEPENDENT OUTER MEMBRANE RECEPTOR"/>
    <property type="match status" value="1"/>
</dbReference>
<keyword evidence="4" id="KW-0410">Iron transport</keyword>
<dbReference type="InterPro" id="IPR039426">
    <property type="entry name" value="TonB-dep_rcpt-like"/>
</dbReference>
<comment type="subcellular location">
    <subcellularLocation>
        <location evidence="1 12">Cell outer membrane</location>
        <topology evidence="1 12">Multi-pass membrane protein</topology>
    </subcellularLocation>
</comment>
<sequence length="688" mass="75831">MYRKTLPLIFIILQTALLRAQENPGDTTNLLRPVVVNAYFGSQPALTMPSTISVVTAGQIEALQSHSLLPAMNAVPGVRMEERSPGSYRLSIRGSLLRAPFGIRNIKMYLDDFLLTDAGGNTYFGSLDAVGIGRLEILKGPEASVFGANTGGVILIGTGSTAADGDASVKADIGGGSYGLFRQSVSLRKSWNQVSLDVSQAWQRSDGYRENSGMDRKYIHAVPRWAYSEKGSVKVLLLYTDTDYHTPGGLTEMQVSQNRRAARPASGPNPGAAEQKAGIMNTTSLGGIAHEYRFSDRLRHVVSFTGSHTDFKNPFITNYEVRDENTAGLRTYFELKGSKQSVIPWQGQVGFEAQRTGTDISNYGNRQGVRDTLQAADRLTATQQFAFVHLLFNLTPKLVVEMAGSLNFYNYKYAALQPATPESKKTFKEQLMPRLAFSYLLSTNVALRASASRGYSPPTIAEVRASDNIINTALQAERGWNYETGLRLSFFNNRLYWDGVVFNLNLDDAIVRRLNDGGNEFFMNAGTRQTGVESQIFCWIIPPGSPGIITGLQLGNAYTFSSFYFRNYSDEGNDYTGNRLTGVPRHILVNSLSVQFTGGFYLNGQHNFTSSLPLNDAGSVYARSYHLVQLKAGLNRKLSTKYGFSIYAGADNLLNQEYSLGNDLNAFRDRYFNPAPGRNFFAGISTKF</sequence>
<dbReference type="InterPro" id="IPR037066">
    <property type="entry name" value="Plug_dom_sf"/>
</dbReference>
<evidence type="ECO:0000313" key="17">
    <source>
        <dbReference type="EMBL" id="KAA8482083.1"/>
    </source>
</evidence>
<evidence type="ECO:0000256" key="13">
    <source>
        <dbReference type="RuleBase" id="RU003357"/>
    </source>
</evidence>
<dbReference type="InterPro" id="IPR036942">
    <property type="entry name" value="Beta-barrel_TonB_sf"/>
</dbReference>
<dbReference type="PROSITE" id="PS01156">
    <property type="entry name" value="TONB_DEPENDENT_REC_2"/>
    <property type="match status" value="1"/>
</dbReference>
<dbReference type="Gene3D" id="2.40.170.20">
    <property type="entry name" value="TonB-dependent receptor, beta-barrel domain"/>
    <property type="match status" value="1"/>
</dbReference>
<keyword evidence="18" id="KW-1185">Reference proteome</keyword>
<proteinExistence type="inferred from homology"/>
<dbReference type="Gene3D" id="2.170.130.10">
    <property type="entry name" value="TonB-dependent receptor, plug domain"/>
    <property type="match status" value="1"/>
</dbReference>
<evidence type="ECO:0000256" key="11">
    <source>
        <dbReference type="ARBA" id="ARBA00023237"/>
    </source>
</evidence>
<keyword evidence="5 12" id="KW-0812">Transmembrane</keyword>
<comment type="caution">
    <text evidence="17">The sequence shown here is derived from an EMBL/GenBank/DDBJ whole genome shotgun (WGS) entry which is preliminary data.</text>
</comment>
<keyword evidence="6 14" id="KW-0732">Signal</keyword>
<evidence type="ECO:0000256" key="12">
    <source>
        <dbReference type="PROSITE-ProRule" id="PRU01360"/>
    </source>
</evidence>
<dbReference type="AlphaFoldDB" id="A0A5M9H586"/>
<organism evidence="17 18">
    <name type="scientific">Arcticibacter tournemirensis</name>
    <dbReference type="NCBI Taxonomy" id="699437"/>
    <lineage>
        <taxon>Bacteria</taxon>
        <taxon>Pseudomonadati</taxon>
        <taxon>Bacteroidota</taxon>
        <taxon>Sphingobacteriia</taxon>
        <taxon>Sphingobacteriales</taxon>
        <taxon>Sphingobacteriaceae</taxon>
        <taxon>Arcticibacter</taxon>
    </lineage>
</organism>
<evidence type="ECO:0000256" key="10">
    <source>
        <dbReference type="ARBA" id="ARBA00023136"/>
    </source>
</evidence>
<evidence type="ECO:0000256" key="3">
    <source>
        <dbReference type="ARBA" id="ARBA00022452"/>
    </source>
</evidence>
<keyword evidence="9 13" id="KW-0798">TonB box</keyword>
<evidence type="ECO:0000259" key="16">
    <source>
        <dbReference type="Pfam" id="PF07715"/>
    </source>
</evidence>
<gene>
    <name evidence="17" type="ORF">F1649_13160</name>
</gene>